<dbReference type="PROSITE" id="PS50144">
    <property type="entry name" value="MATH"/>
    <property type="match status" value="1"/>
</dbReference>
<keyword evidence="4" id="KW-1185">Reference proteome</keyword>
<dbReference type="AlphaFoldDB" id="A0A2J8AI76"/>
<dbReference type="InterPro" id="IPR002083">
    <property type="entry name" value="MATH/TRAF_dom"/>
</dbReference>
<evidence type="ECO:0000256" key="1">
    <source>
        <dbReference type="SAM" id="MobiDB-lite"/>
    </source>
</evidence>
<reference evidence="3 4" key="1">
    <citation type="journal article" date="2017" name="Mol. Biol. Evol.">
        <title>The 4-celled Tetrabaena socialis nuclear genome reveals the essential components for genetic control of cell number at the origin of multicellularity in the volvocine lineage.</title>
        <authorList>
            <person name="Featherston J."/>
            <person name="Arakaki Y."/>
            <person name="Hanschen E.R."/>
            <person name="Ferris P.J."/>
            <person name="Michod R.E."/>
            <person name="Olson B.J.S.C."/>
            <person name="Nozaki H."/>
            <person name="Durand P.M."/>
        </authorList>
    </citation>
    <scope>NUCLEOTIDE SEQUENCE [LARGE SCALE GENOMIC DNA]</scope>
    <source>
        <strain evidence="3 4">NIES-571</strain>
    </source>
</reference>
<sequence>MGGGSARSRSWRSGRTCAHADGSGSSSSSDSEVEDSPFVGRYTGYTLARSMGAGTRLCSDVFEVGGQLFRIEVYPAGLNLEAQRYVSLYLTTPGTVRPEHLLYECSIVDKGRSKPQHITEARTAALPLTALPPTQSGVLAGFPKFIKANFLHRNARRFLQDDILTIRATVKMLTGRSSFPMEPLMLPPPPLPLHAAYASGATASAFGPVPSAYQPPLQPAPCSCGGGSRVMQYGQPVPSWHGYAQPHPHLHSSYGSYPGGADLMHRADSAAAAAGMGPTASLMLYPSATSPMYKSHGAFLYC</sequence>
<organism evidence="3 4">
    <name type="scientific">Tetrabaena socialis</name>
    <dbReference type="NCBI Taxonomy" id="47790"/>
    <lineage>
        <taxon>Eukaryota</taxon>
        <taxon>Viridiplantae</taxon>
        <taxon>Chlorophyta</taxon>
        <taxon>core chlorophytes</taxon>
        <taxon>Chlorophyceae</taxon>
        <taxon>CS clade</taxon>
        <taxon>Chlamydomonadales</taxon>
        <taxon>Tetrabaenaceae</taxon>
        <taxon>Tetrabaena</taxon>
    </lineage>
</organism>
<dbReference type="InterPro" id="IPR008974">
    <property type="entry name" value="TRAF-like"/>
</dbReference>
<dbReference type="EMBL" id="PGGS01000013">
    <property type="protein sequence ID" value="PNH12211.1"/>
    <property type="molecule type" value="Genomic_DNA"/>
</dbReference>
<proteinExistence type="predicted"/>
<evidence type="ECO:0000313" key="4">
    <source>
        <dbReference type="Proteomes" id="UP000236333"/>
    </source>
</evidence>
<feature type="region of interest" description="Disordered" evidence="1">
    <location>
        <begin position="1"/>
        <end position="35"/>
    </location>
</feature>
<accession>A0A2J8AI76</accession>
<comment type="caution">
    <text evidence="3">The sequence shown here is derived from an EMBL/GenBank/DDBJ whole genome shotgun (WGS) entry which is preliminary data.</text>
</comment>
<name>A0A2J8AI76_9CHLO</name>
<dbReference type="CDD" id="cd00121">
    <property type="entry name" value="MATH"/>
    <property type="match status" value="1"/>
</dbReference>
<dbReference type="SUPFAM" id="SSF49599">
    <property type="entry name" value="TRAF domain-like"/>
    <property type="match status" value="1"/>
</dbReference>
<feature type="domain" description="MATH" evidence="2">
    <location>
        <begin position="35"/>
        <end position="170"/>
    </location>
</feature>
<dbReference type="Gene3D" id="2.60.210.10">
    <property type="entry name" value="Apoptosis, Tumor Necrosis Factor Receptor Associated Protein 2, Chain A"/>
    <property type="match status" value="1"/>
</dbReference>
<gene>
    <name evidence="3" type="ORF">TSOC_000893</name>
</gene>
<dbReference type="Pfam" id="PF22486">
    <property type="entry name" value="MATH_2"/>
    <property type="match status" value="1"/>
</dbReference>
<evidence type="ECO:0000313" key="3">
    <source>
        <dbReference type="EMBL" id="PNH12211.1"/>
    </source>
</evidence>
<protein>
    <submittedName>
        <fullName evidence="3">BTB/POZ and MATH domain-containing protein 6</fullName>
    </submittedName>
</protein>
<evidence type="ECO:0000259" key="2">
    <source>
        <dbReference type="PROSITE" id="PS50144"/>
    </source>
</evidence>
<dbReference type="OrthoDB" id="6359816at2759"/>
<feature type="compositionally biased region" description="Low complexity" evidence="1">
    <location>
        <begin position="1"/>
        <end position="30"/>
    </location>
</feature>
<dbReference type="Proteomes" id="UP000236333">
    <property type="component" value="Unassembled WGS sequence"/>
</dbReference>